<reference evidence="2" key="1">
    <citation type="submission" date="2016-07" db="EMBL/GenBank/DDBJ databases">
        <title>Microvirga ossetica sp. nov. a new species of rhizobia isolated from root nodules of the legume species Vicia alpestris Steven originated from North Ossetia region in the Caucasus.</title>
        <authorList>
            <person name="Safronova V.I."/>
            <person name="Kuznetsova I.G."/>
            <person name="Sazanova A.L."/>
            <person name="Belimov A."/>
            <person name="Andronov E."/>
            <person name="Osledkin Y.S."/>
            <person name="Onishchuk O.P."/>
            <person name="Kurchak O.N."/>
            <person name="Shaposhnikov A.I."/>
            <person name="Willems A."/>
            <person name="Tikhonovich I.A."/>
        </authorList>
    </citation>
    <scope>NUCLEOTIDE SEQUENCE [LARGE SCALE GENOMIC DNA]</scope>
    <source>
        <strain evidence="2">V5/3M</strain>
    </source>
</reference>
<dbReference type="SUPFAM" id="SSF55729">
    <property type="entry name" value="Acyl-CoA N-acyltransferases (Nat)"/>
    <property type="match status" value="1"/>
</dbReference>
<dbReference type="OrthoDB" id="9804153at2"/>
<dbReference type="EMBL" id="CP016616">
    <property type="protein sequence ID" value="ANY78478.1"/>
    <property type="molecule type" value="Genomic_DNA"/>
</dbReference>
<keyword evidence="2" id="KW-0808">Transferase</keyword>
<feature type="domain" description="N-acetyltransferase" evidence="1">
    <location>
        <begin position="30"/>
        <end position="186"/>
    </location>
</feature>
<dbReference type="AlphaFoldDB" id="A0A1B2EEU4"/>
<proteinExistence type="predicted"/>
<gene>
    <name evidence="2" type="ORF">BB934_09745</name>
</gene>
<dbReference type="InterPro" id="IPR000182">
    <property type="entry name" value="GNAT_dom"/>
</dbReference>
<dbReference type="Gene3D" id="3.40.630.30">
    <property type="match status" value="1"/>
</dbReference>
<dbReference type="RefSeq" id="WP_099509472.1">
    <property type="nucleotide sequence ID" value="NZ_CP016616.1"/>
</dbReference>
<dbReference type="PANTHER" id="PTHR43792">
    <property type="entry name" value="GNAT FAMILY, PUTATIVE (AFU_ORTHOLOGUE AFUA_3G00765)-RELATED-RELATED"/>
    <property type="match status" value="1"/>
</dbReference>
<dbReference type="InterPro" id="IPR051531">
    <property type="entry name" value="N-acetyltransferase"/>
</dbReference>
<dbReference type="PROSITE" id="PS51186">
    <property type="entry name" value="GNAT"/>
    <property type="match status" value="1"/>
</dbReference>
<organism evidence="2">
    <name type="scientific">Microvirga ossetica</name>
    <dbReference type="NCBI Taxonomy" id="1882682"/>
    <lineage>
        <taxon>Bacteria</taxon>
        <taxon>Pseudomonadati</taxon>
        <taxon>Pseudomonadota</taxon>
        <taxon>Alphaproteobacteria</taxon>
        <taxon>Hyphomicrobiales</taxon>
        <taxon>Methylobacteriaceae</taxon>
        <taxon>Microvirga</taxon>
    </lineage>
</organism>
<dbReference type="InterPro" id="IPR016181">
    <property type="entry name" value="Acyl_CoA_acyltransferase"/>
</dbReference>
<dbReference type="Pfam" id="PF13302">
    <property type="entry name" value="Acetyltransf_3"/>
    <property type="match status" value="1"/>
</dbReference>
<dbReference type="GO" id="GO:0016747">
    <property type="term" value="F:acyltransferase activity, transferring groups other than amino-acyl groups"/>
    <property type="evidence" value="ECO:0007669"/>
    <property type="project" value="InterPro"/>
</dbReference>
<accession>A0A1B2EEU4</accession>
<evidence type="ECO:0000313" key="2">
    <source>
        <dbReference type="EMBL" id="ANY78478.1"/>
    </source>
</evidence>
<evidence type="ECO:0000259" key="1">
    <source>
        <dbReference type="PROSITE" id="PS51186"/>
    </source>
</evidence>
<sequence>MFPDLTRDDVFRLETRRLWLRWARLADTQAIVRLAGEKAVAEMTARIPHPYHPDDAGRFIFQSRRSNADGQGLQLAITPKGRPNSLIGMVGIGADPDTGKPSLGYWLGTPYWGKGYATEAARALIDAFFAYGEGDELTASARVINPASRRVLEKCGFAYQGAGLVELPARGGLYPADHFRLDRRAWESLKSWGHTGLVREPVSLEVEVDREMSLAS</sequence>
<name>A0A1B2EEU4_9HYPH</name>
<dbReference type="KEGG" id="moc:BB934_09745"/>
<protein>
    <submittedName>
        <fullName evidence="2">GCN5 family acetyltransferase</fullName>
    </submittedName>
</protein>